<dbReference type="EMBL" id="JARFPL010000003">
    <property type="protein sequence ID" value="MDF0592218.1"/>
    <property type="molecule type" value="Genomic_DNA"/>
</dbReference>
<keyword evidence="2" id="KW-1185">Reference proteome</keyword>
<sequence>MKELAFIFVLAAAFAATATASAIAFDDIQHGVEIYNSGVENAPGVVKTLLGDEKVQVEIARADGTVLLAGLQTVNAVVVKTVEGRIDDPTIVVVAAEDAVVGVLQSDDPAAAFQEAAAQGEISVRGTTFTARLKVSAALASTPALRFFAGLLGK</sequence>
<name>A0ABT5XBY3_9EURY</name>
<reference evidence="1 2" key="1">
    <citation type="submission" date="2023-03" db="EMBL/GenBank/DDBJ databases">
        <title>Whole genome sequencing of Methanotrichaceae archaeon M04Ac.</title>
        <authorList>
            <person name="Khomyakova M.A."/>
            <person name="Merkel A.Y."/>
            <person name="Slobodkin A.I."/>
        </authorList>
    </citation>
    <scope>NUCLEOTIDE SEQUENCE [LARGE SCALE GENOMIC DNA]</scope>
    <source>
        <strain evidence="1 2">M04Ac</strain>
    </source>
</reference>
<protein>
    <recommendedName>
        <fullName evidence="3">SCP2 domain-containing protein</fullName>
    </recommendedName>
</protein>
<accession>A0ABT5XBY3</accession>
<proteinExistence type="predicted"/>
<evidence type="ECO:0000313" key="2">
    <source>
        <dbReference type="Proteomes" id="UP001215956"/>
    </source>
</evidence>
<evidence type="ECO:0000313" key="1">
    <source>
        <dbReference type="EMBL" id="MDF0592218.1"/>
    </source>
</evidence>
<dbReference type="Proteomes" id="UP001215956">
    <property type="component" value="Unassembled WGS sequence"/>
</dbReference>
<comment type="caution">
    <text evidence="1">The sequence shown here is derived from an EMBL/GenBank/DDBJ whole genome shotgun (WGS) entry which is preliminary data.</text>
</comment>
<organism evidence="1 2">
    <name type="scientific">Candidatus Methanocrinis alkalitolerans</name>
    <dbReference type="NCBI Taxonomy" id="3033395"/>
    <lineage>
        <taxon>Archaea</taxon>
        <taxon>Methanobacteriati</taxon>
        <taxon>Methanobacteriota</taxon>
        <taxon>Stenosarchaea group</taxon>
        <taxon>Methanomicrobia</taxon>
        <taxon>Methanotrichales</taxon>
        <taxon>Methanotrichaceae</taxon>
        <taxon>Methanocrinis</taxon>
    </lineage>
</organism>
<dbReference type="RefSeq" id="WP_316967929.1">
    <property type="nucleotide sequence ID" value="NZ_JARFPL010000003.1"/>
</dbReference>
<evidence type="ECO:0008006" key="3">
    <source>
        <dbReference type="Google" id="ProtNLM"/>
    </source>
</evidence>
<gene>
    <name evidence="1" type="ORF">P0O24_01285</name>
</gene>